<keyword evidence="3" id="KW-1185">Reference proteome</keyword>
<gene>
    <name evidence="2" type="ORF">ACH5RR_033652</name>
</gene>
<dbReference type="Proteomes" id="UP001630127">
    <property type="component" value="Unassembled WGS sequence"/>
</dbReference>
<organism evidence="2 3">
    <name type="scientific">Cinchona calisaya</name>
    <dbReference type="NCBI Taxonomy" id="153742"/>
    <lineage>
        <taxon>Eukaryota</taxon>
        <taxon>Viridiplantae</taxon>
        <taxon>Streptophyta</taxon>
        <taxon>Embryophyta</taxon>
        <taxon>Tracheophyta</taxon>
        <taxon>Spermatophyta</taxon>
        <taxon>Magnoliopsida</taxon>
        <taxon>eudicotyledons</taxon>
        <taxon>Gunneridae</taxon>
        <taxon>Pentapetalae</taxon>
        <taxon>asterids</taxon>
        <taxon>lamiids</taxon>
        <taxon>Gentianales</taxon>
        <taxon>Rubiaceae</taxon>
        <taxon>Cinchonoideae</taxon>
        <taxon>Cinchoneae</taxon>
        <taxon>Cinchona</taxon>
    </lineage>
</organism>
<feature type="compositionally biased region" description="Basic and acidic residues" evidence="1">
    <location>
        <begin position="90"/>
        <end position="100"/>
    </location>
</feature>
<dbReference type="EMBL" id="JBJUIK010000014">
    <property type="protein sequence ID" value="KAL3503811.1"/>
    <property type="molecule type" value="Genomic_DNA"/>
</dbReference>
<evidence type="ECO:0000313" key="3">
    <source>
        <dbReference type="Proteomes" id="UP001630127"/>
    </source>
</evidence>
<accession>A0ABD2Y8L4</accession>
<feature type="compositionally biased region" description="Low complexity" evidence="1">
    <location>
        <begin position="496"/>
        <end position="506"/>
    </location>
</feature>
<evidence type="ECO:0000313" key="2">
    <source>
        <dbReference type="EMBL" id="KAL3503811.1"/>
    </source>
</evidence>
<feature type="region of interest" description="Disordered" evidence="1">
    <location>
        <begin position="74"/>
        <end position="193"/>
    </location>
</feature>
<dbReference type="AlphaFoldDB" id="A0ABD2Y8L4"/>
<reference evidence="2 3" key="1">
    <citation type="submission" date="2024-11" db="EMBL/GenBank/DDBJ databases">
        <title>A near-complete genome assembly of Cinchona calisaya.</title>
        <authorList>
            <person name="Lian D.C."/>
            <person name="Zhao X.W."/>
            <person name="Wei L."/>
        </authorList>
    </citation>
    <scope>NUCLEOTIDE SEQUENCE [LARGE SCALE GENOMIC DNA]</scope>
    <source>
        <tissue evidence="2">Nenye</tissue>
    </source>
</reference>
<protein>
    <recommendedName>
        <fullName evidence="4">Transposase MuDR plant domain-containing protein</fullName>
    </recommendedName>
</protein>
<feature type="region of interest" description="Disordered" evidence="1">
    <location>
        <begin position="490"/>
        <end position="527"/>
    </location>
</feature>
<evidence type="ECO:0000256" key="1">
    <source>
        <dbReference type="SAM" id="MobiDB-lite"/>
    </source>
</evidence>
<sequence length="527" mass="56113">MEVYCDQLIDEEIKKLKLDQPQVFKLKKKSSLILEEIVESGASKPQVVSDRGNRIFFRKHIMYALEEPKHDDAKVNNGIELNGGGAQQNGDRDCEGDRASEGSGAELNTSGVSENGGASKVNRANEGGGTELNGGWASWTGRPMANSVGGSKDCGASEAGGDSRVMAQGSGARRASEGDGTNENGGTKLNRYGANRTDDHMDYGCLDVYGYQGVEHEGAGATESPGADYGAANAAQQTQDRDVRNPIFELGMKFGNKAKFKDVIDSYSTINGKDIFMYTNDRDRVRAKCKPPCKWVLPMPLLSHCPTQITNSMYNTCIGTSRKKHLSKILHDMLWSIGSSSNVEMYEKKMMELKDYGHQAFAWVKKAGHNSRTCIAITEETEVPIQGQNTNEQVHLKGLQRERQTQLTKKRHNKKGRRNVANDTSNAGASEVDVEGTGVRKTIAGGTGEGMTDVGSGSSGTSSKGGGTCSLGAEGAGAGALKVNIGSTIVAGGEGSSASGGQAVVGSKKKKKKDNSIKDTTKTSSST</sequence>
<proteinExistence type="predicted"/>
<evidence type="ECO:0008006" key="4">
    <source>
        <dbReference type="Google" id="ProtNLM"/>
    </source>
</evidence>
<feature type="compositionally biased region" description="Basic residues" evidence="1">
    <location>
        <begin position="408"/>
        <end position="418"/>
    </location>
</feature>
<name>A0ABD2Y8L4_9GENT</name>
<comment type="caution">
    <text evidence="2">The sequence shown here is derived from an EMBL/GenBank/DDBJ whole genome shotgun (WGS) entry which is preliminary data.</text>
</comment>
<feature type="region of interest" description="Disordered" evidence="1">
    <location>
        <begin position="398"/>
        <end position="466"/>
    </location>
</feature>